<dbReference type="RefSeq" id="WP_203193530.1">
    <property type="nucleotide sequence ID" value="NZ_CP063362.1"/>
</dbReference>
<feature type="transmembrane region" description="Helical" evidence="8">
    <location>
        <begin position="171"/>
        <end position="191"/>
    </location>
</feature>
<feature type="transmembrane region" description="Helical" evidence="8">
    <location>
        <begin position="369"/>
        <end position="391"/>
    </location>
</feature>
<dbReference type="EMBL" id="CP063362">
    <property type="protein sequence ID" value="QRG06623.1"/>
    <property type="molecule type" value="Genomic_DNA"/>
</dbReference>
<feature type="transmembrane region" description="Helical" evidence="8">
    <location>
        <begin position="333"/>
        <end position="357"/>
    </location>
</feature>
<dbReference type="InterPro" id="IPR052175">
    <property type="entry name" value="ComplexI-like_HydComp"/>
</dbReference>
<keyword evidence="4 8" id="KW-1133">Transmembrane helix</keyword>
<dbReference type="PRINTS" id="PR01437">
    <property type="entry name" value="NUOXDRDTASE4"/>
</dbReference>
<evidence type="ECO:0000256" key="3">
    <source>
        <dbReference type="ARBA" id="ARBA00022692"/>
    </source>
</evidence>
<dbReference type="PANTHER" id="PTHR42682">
    <property type="entry name" value="HYDROGENASE-4 COMPONENT F"/>
    <property type="match status" value="1"/>
</dbReference>
<feature type="transmembrane region" description="Helical" evidence="8">
    <location>
        <begin position="250"/>
        <end position="269"/>
    </location>
</feature>
<feature type="transmembrane region" description="Helical" evidence="8">
    <location>
        <begin position="117"/>
        <end position="137"/>
    </location>
</feature>
<dbReference type="GO" id="GO:0005886">
    <property type="term" value="C:plasma membrane"/>
    <property type="evidence" value="ECO:0007669"/>
    <property type="project" value="UniProtKB-SubCell"/>
</dbReference>
<dbReference type="InterPro" id="IPR003918">
    <property type="entry name" value="NADH_UbQ_OxRdtase"/>
</dbReference>
<keyword evidence="2" id="KW-1003">Cell membrane</keyword>
<dbReference type="Pfam" id="PF00361">
    <property type="entry name" value="Proton_antipo_M"/>
    <property type="match status" value="1"/>
</dbReference>
<reference evidence="10 11" key="1">
    <citation type="submission" date="2020-10" db="EMBL/GenBank/DDBJ databases">
        <title>Degradation of 1,4-Dioxane by Xanthobacter sp. YN2, via a Novel Group-2 Soluble Di-Iron Monooxygenase.</title>
        <authorList>
            <person name="Ma F."/>
            <person name="Wang Y."/>
            <person name="Yang J."/>
            <person name="Guo H."/>
            <person name="Su D."/>
            <person name="Yu L."/>
        </authorList>
    </citation>
    <scope>NUCLEOTIDE SEQUENCE [LARGE SCALE GENOMIC DNA]</scope>
    <source>
        <strain evidence="10 11">YN2</strain>
    </source>
</reference>
<feature type="transmembrane region" description="Helical" evidence="8">
    <location>
        <begin position="403"/>
        <end position="427"/>
    </location>
</feature>
<evidence type="ECO:0000259" key="9">
    <source>
        <dbReference type="Pfam" id="PF00361"/>
    </source>
</evidence>
<dbReference type="AlphaFoldDB" id="A0A974SJP9"/>
<evidence type="ECO:0000256" key="8">
    <source>
        <dbReference type="SAM" id="Phobius"/>
    </source>
</evidence>
<evidence type="ECO:0000256" key="6">
    <source>
        <dbReference type="ARBA" id="ARBA00023136"/>
    </source>
</evidence>
<evidence type="ECO:0000256" key="4">
    <source>
        <dbReference type="ARBA" id="ARBA00022989"/>
    </source>
</evidence>
<feature type="transmembrane region" description="Helical" evidence="8">
    <location>
        <begin position="306"/>
        <end position="327"/>
    </location>
</feature>
<dbReference type="GO" id="GO:0016491">
    <property type="term" value="F:oxidoreductase activity"/>
    <property type="evidence" value="ECO:0007669"/>
    <property type="project" value="UniProtKB-KW"/>
</dbReference>
<evidence type="ECO:0000256" key="1">
    <source>
        <dbReference type="ARBA" id="ARBA00004651"/>
    </source>
</evidence>
<feature type="domain" description="NADH:quinone oxidoreductase/Mrp antiporter transmembrane" evidence="9">
    <location>
        <begin position="138"/>
        <end position="395"/>
    </location>
</feature>
<feature type="transmembrane region" description="Helical" evidence="8">
    <location>
        <begin position="143"/>
        <end position="159"/>
    </location>
</feature>
<evidence type="ECO:0000313" key="10">
    <source>
        <dbReference type="EMBL" id="QRG06623.1"/>
    </source>
</evidence>
<dbReference type="InterPro" id="IPR001750">
    <property type="entry name" value="ND/Mrp_TM"/>
</dbReference>
<accession>A0A974SJP9</accession>
<comment type="subcellular location">
    <subcellularLocation>
        <location evidence="1">Cell membrane</location>
        <topology evidence="1">Multi-pass membrane protein</topology>
    </subcellularLocation>
    <subcellularLocation>
        <location evidence="7">Membrane</location>
        <topology evidence="7">Multi-pass membrane protein</topology>
    </subcellularLocation>
</comment>
<dbReference type="PANTHER" id="PTHR42682:SF3">
    <property type="entry name" value="FORMATE HYDROGENLYASE SUBUNIT 3-RELATED"/>
    <property type="match status" value="1"/>
</dbReference>
<dbReference type="Proteomes" id="UP000596427">
    <property type="component" value="Chromosome"/>
</dbReference>
<name>A0A974SJP9_9HYPH</name>
<evidence type="ECO:0000313" key="11">
    <source>
        <dbReference type="Proteomes" id="UP000596427"/>
    </source>
</evidence>
<dbReference type="GO" id="GO:0042773">
    <property type="term" value="P:ATP synthesis coupled electron transport"/>
    <property type="evidence" value="ECO:0007669"/>
    <property type="project" value="InterPro"/>
</dbReference>
<evidence type="ECO:0000256" key="7">
    <source>
        <dbReference type="RuleBase" id="RU000320"/>
    </source>
</evidence>
<feature type="transmembrane region" description="Helical" evidence="8">
    <location>
        <begin position="439"/>
        <end position="458"/>
    </location>
</feature>
<organism evidence="10 11">
    <name type="scientific">Xanthobacter dioxanivorans</name>
    <dbReference type="NCBI Taxonomy" id="2528964"/>
    <lineage>
        <taxon>Bacteria</taxon>
        <taxon>Pseudomonadati</taxon>
        <taxon>Pseudomonadota</taxon>
        <taxon>Alphaproteobacteria</taxon>
        <taxon>Hyphomicrobiales</taxon>
        <taxon>Xanthobacteraceae</taxon>
        <taxon>Xanthobacter</taxon>
    </lineage>
</organism>
<feature type="transmembrane region" description="Helical" evidence="8">
    <location>
        <begin position="538"/>
        <end position="559"/>
    </location>
</feature>
<feature type="transmembrane region" description="Helical" evidence="8">
    <location>
        <begin position="50"/>
        <end position="69"/>
    </location>
</feature>
<evidence type="ECO:0000256" key="5">
    <source>
        <dbReference type="ARBA" id="ARBA00023002"/>
    </source>
</evidence>
<feature type="transmembrane region" description="Helical" evidence="8">
    <location>
        <begin position="478"/>
        <end position="495"/>
    </location>
</feature>
<proteinExistence type="predicted"/>
<dbReference type="KEGG" id="xdi:EZH22_27520"/>
<keyword evidence="5" id="KW-0560">Oxidoreductase</keyword>
<protein>
    <recommendedName>
        <fullName evidence="9">NADH:quinone oxidoreductase/Mrp antiporter transmembrane domain-containing protein</fullName>
    </recommendedName>
</protein>
<feature type="transmembrane region" description="Helical" evidence="8">
    <location>
        <begin position="89"/>
        <end position="110"/>
    </location>
</feature>
<feature type="transmembrane region" description="Helical" evidence="8">
    <location>
        <begin position="22"/>
        <end position="43"/>
    </location>
</feature>
<keyword evidence="3 7" id="KW-0812">Transmembrane</keyword>
<keyword evidence="6 8" id="KW-0472">Membrane</keyword>
<feature type="transmembrane region" description="Helical" evidence="8">
    <location>
        <begin position="275"/>
        <end position="294"/>
    </location>
</feature>
<evidence type="ECO:0000256" key="2">
    <source>
        <dbReference type="ARBA" id="ARBA00022475"/>
    </source>
</evidence>
<keyword evidence="11" id="KW-1185">Reference proteome</keyword>
<feature type="transmembrane region" description="Helical" evidence="8">
    <location>
        <begin position="217"/>
        <end position="238"/>
    </location>
</feature>
<dbReference type="GO" id="GO:0008137">
    <property type="term" value="F:NADH dehydrogenase (ubiquinone) activity"/>
    <property type="evidence" value="ECO:0007669"/>
    <property type="project" value="InterPro"/>
</dbReference>
<sequence>MTGAPLLLPLRLVSDVAGFPEALLVTAIALPVVLALALLVPALRRAAPRLLFLAPLPALVAALVVPRGVTLLVAPYPFRFTLALDAPGALLLGGAALLWMTAGAFATAYLRKDPARLAFAVWWLCTMAGSFAVFLVADVASFYLAYALVSFSAFGLAVHDDTPQARRAGTLYLALTVVGEGCLIAAFVMLASGAPEANPLIRDAVAALPSSPWKTPIIALLLLGFTMKMGVFPLHVWMPLAHSVAPVPGSAALSGVVVKAGVIGLLRFLPEGVPLPGWGMALCGAGLFTAYYGVAVGVTQRHPKRALAYSTVSQMGVVAAVLGAGIASGTAGAFTLAAFYAVNHMLLKGAMFLAVGVAMASTPGRARSVAVVAGLLGLSLAGLPLTGGALAKYAIKIVVPDGITGGLLTLSAAGSTLLMARYALLVARCGTPGARPRGLLFPAIALAVLALAAPFVLFTPVTGLPVSVAFAPAAVAQGLWPVALGLGAAALLARLAPSLPEVPAGDILFAFARLGGAGRAVLARAVTADEWLRRWPVATVALLGVALVLAAALQSSAAFR</sequence>
<gene>
    <name evidence="10" type="ORF">EZH22_27520</name>
</gene>